<proteinExistence type="predicted"/>
<accession>A0A4R9LXL2</accession>
<dbReference type="AlphaFoldDB" id="A0A4R9LXL2"/>
<dbReference type="OrthoDB" id="322102at2"/>
<evidence type="ECO:0000313" key="3">
    <source>
        <dbReference type="Proteomes" id="UP000298058"/>
    </source>
</evidence>
<keyword evidence="3" id="KW-1185">Reference proteome</keyword>
<evidence type="ECO:0008006" key="4">
    <source>
        <dbReference type="Google" id="ProtNLM"/>
    </source>
</evidence>
<feature type="transmembrane region" description="Helical" evidence="1">
    <location>
        <begin position="63"/>
        <end position="84"/>
    </location>
</feature>
<organism evidence="2 3">
    <name type="scientific">Leptospira idonii</name>
    <dbReference type="NCBI Taxonomy" id="1193500"/>
    <lineage>
        <taxon>Bacteria</taxon>
        <taxon>Pseudomonadati</taxon>
        <taxon>Spirochaetota</taxon>
        <taxon>Spirochaetia</taxon>
        <taxon>Leptospirales</taxon>
        <taxon>Leptospiraceae</taxon>
        <taxon>Leptospira</taxon>
    </lineage>
</organism>
<dbReference type="EMBL" id="RQHW01000079">
    <property type="protein sequence ID" value="TGN17121.1"/>
    <property type="molecule type" value="Genomic_DNA"/>
</dbReference>
<gene>
    <name evidence="2" type="ORF">EHS15_18265</name>
</gene>
<sequence>MEPSEIQSSEEKRWARRAHLTTLLVYPLALLPFPFAWEALGAVALPFLLWISRPSGSYSSRQALEAMYLQTLVGLGYFGFGQAFSEDRVLFVFSYVFVAFLHLLFLGFGVFKTTIGKPHNYPFSFIPALFASKTRKKNWNDLKKRFQNGGDFDKFKAHLEKIDSVKQTIDAEAKLLPDANLQSLANQFSVSLEDLKLRLLEDPSSYKKAEQYLNYFPETTSKILSQYNRVSRGGEADNEKRKTELEQLLQEVIKTTKEVRGKLKADETLNLDVEITAMKKNIDFGGY</sequence>
<feature type="transmembrane region" description="Helical" evidence="1">
    <location>
        <begin position="90"/>
        <end position="111"/>
    </location>
</feature>
<keyword evidence="1" id="KW-1133">Transmembrane helix</keyword>
<evidence type="ECO:0000256" key="1">
    <source>
        <dbReference type="SAM" id="Phobius"/>
    </source>
</evidence>
<evidence type="ECO:0000313" key="2">
    <source>
        <dbReference type="EMBL" id="TGN17121.1"/>
    </source>
</evidence>
<feature type="transmembrane region" description="Helical" evidence="1">
    <location>
        <begin position="24"/>
        <end position="51"/>
    </location>
</feature>
<name>A0A4R9LXL2_9LEPT</name>
<comment type="caution">
    <text evidence="2">The sequence shown here is derived from an EMBL/GenBank/DDBJ whole genome shotgun (WGS) entry which is preliminary data.</text>
</comment>
<keyword evidence="1" id="KW-0472">Membrane</keyword>
<reference evidence="2" key="1">
    <citation type="journal article" date="2019" name="PLoS Negl. Trop. Dis.">
        <title>Revisiting the worldwide diversity of Leptospira species in the environment.</title>
        <authorList>
            <person name="Vincent A.T."/>
            <person name="Schiettekatte O."/>
            <person name="Bourhy P."/>
            <person name="Veyrier F.J."/>
            <person name="Picardeau M."/>
        </authorList>
    </citation>
    <scope>NUCLEOTIDE SEQUENCE [LARGE SCALE GENOMIC DNA]</scope>
    <source>
        <strain evidence="2">201300427</strain>
    </source>
</reference>
<dbReference type="RefSeq" id="WP_135762028.1">
    <property type="nucleotide sequence ID" value="NZ_RQHW01000079.1"/>
</dbReference>
<keyword evidence="1" id="KW-0812">Transmembrane</keyword>
<protein>
    <recommendedName>
        <fullName evidence="4">DUF4870 domain-containing protein</fullName>
    </recommendedName>
</protein>
<dbReference type="Proteomes" id="UP000298058">
    <property type="component" value="Unassembled WGS sequence"/>
</dbReference>